<reference evidence="1 2" key="1">
    <citation type="journal article" date="2010" name="Nature">
        <title>Genome sequence of the palaeopolyploid soybean.</title>
        <authorList>
            <person name="Schmutz J."/>
            <person name="Cannon S.B."/>
            <person name="Schlueter J."/>
            <person name="Ma J."/>
            <person name="Mitros T."/>
            <person name="Nelson W."/>
            <person name="Hyten D.L."/>
            <person name="Song Q."/>
            <person name="Thelen J.J."/>
            <person name="Cheng J."/>
            <person name="Xu D."/>
            <person name="Hellsten U."/>
            <person name="May G.D."/>
            <person name="Yu Y."/>
            <person name="Sakurai T."/>
            <person name="Umezawa T."/>
            <person name="Bhattacharyya M.K."/>
            <person name="Sandhu D."/>
            <person name="Valliyodan B."/>
            <person name="Lindquist E."/>
            <person name="Peto M."/>
            <person name="Grant D."/>
            <person name="Shu S."/>
            <person name="Goodstein D."/>
            <person name="Barry K."/>
            <person name="Futrell-Griggs M."/>
            <person name="Abernathy B."/>
            <person name="Du J."/>
            <person name="Tian Z."/>
            <person name="Zhu L."/>
            <person name="Gill N."/>
            <person name="Joshi T."/>
            <person name="Libault M."/>
            <person name="Sethuraman A."/>
            <person name="Zhang X.-C."/>
            <person name="Shinozaki K."/>
            <person name="Nguyen H.T."/>
            <person name="Wing R.A."/>
            <person name="Cregan P."/>
            <person name="Specht J."/>
            <person name="Grimwood J."/>
            <person name="Rokhsar D."/>
            <person name="Stacey G."/>
            <person name="Shoemaker R.C."/>
            <person name="Jackson S.A."/>
        </authorList>
    </citation>
    <scope>NUCLEOTIDE SEQUENCE [LARGE SCALE GENOMIC DNA]</scope>
    <source>
        <strain evidence="2">cv. Williams 82</strain>
        <tissue evidence="1">Callus</tissue>
    </source>
</reference>
<accession>A0A0R0H3L6</accession>
<keyword evidence="3" id="KW-1185">Reference proteome</keyword>
<proteinExistence type="predicted"/>
<evidence type="ECO:0000313" key="2">
    <source>
        <dbReference type="EnsemblPlants" id="KRH25229"/>
    </source>
</evidence>
<dbReference type="Proteomes" id="UP000008827">
    <property type="component" value="Chromosome 12"/>
</dbReference>
<sequence length="82" mass="9896">MYLCSQYTLQAVFFTWKCFCVKVLDRRLFHEYGITLSRNSLRSTVSCLQREVCVTVCWIKQRCRVWELAVIKWTPPEMRILN</sequence>
<reference evidence="1" key="3">
    <citation type="submission" date="2018-07" db="EMBL/GenBank/DDBJ databases">
        <title>WGS assembly of Glycine max.</title>
        <authorList>
            <person name="Schmutz J."/>
            <person name="Cannon S."/>
            <person name="Schlueter J."/>
            <person name="Ma J."/>
            <person name="Mitros T."/>
            <person name="Nelson W."/>
            <person name="Hyten D."/>
            <person name="Song Q."/>
            <person name="Thelen J."/>
            <person name="Cheng J."/>
            <person name="Xu D."/>
            <person name="Hellsten U."/>
            <person name="May G."/>
            <person name="Yu Y."/>
            <person name="Sakurai T."/>
            <person name="Umezawa T."/>
            <person name="Bhattacharyya M."/>
            <person name="Sandhu D."/>
            <person name="Valliyodan B."/>
            <person name="Lindquist E."/>
            <person name="Peto M."/>
            <person name="Grant D."/>
            <person name="Shu S."/>
            <person name="Goodstein D."/>
            <person name="Barry K."/>
            <person name="Futrell-Griggs M."/>
            <person name="Abernathy B."/>
            <person name="Du J."/>
            <person name="Tian Z."/>
            <person name="Zhu L."/>
            <person name="Gill N."/>
            <person name="Joshi T."/>
            <person name="Libault M."/>
            <person name="Sethuraman A."/>
            <person name="Zhang X."/>
            <person name="Shinozaki K."/>
            <person name="Nguyen H."/>
            <person name="Wing R."/>
            <person name="Cregan P."/>
            <person name="Specht J."/>
            <person name="Grimwood J."/>
            <person name="Rokhsar D."/>
            <person name="Stacey G."/>
            <person name="Shoemaker R."/>
            <person name="Jackson S."/>
        </authorList>
    </citation>
    <scope>NUCLEOTIDE SEQUENCE</scope>
    <source>
        <tissue evidence="1">Callus</tissue>
    </source>
</reference>
<dbReference type="InParanoid" id="A0A0R0H3L6"/>
<reference evidence="2" key="2">
    <citation type="submission" date="2018-02" db="UniProtKB">
        <authorList>
            <consortium name="EnsemblPlants"/>
        </authorList>
    </citation>
    <scope>IDENTIFICATION</scope>
    <source>
        <strain evidence="2">Williams 82</strain>
    </source>
</reference>
<evidence type="ECO:0000313" key="1">
    <source>
        <dbReference type="EMBL" id="KRH25229.1"/>
    </source>
</evidence>
<name>A0A0R0H3L6_SOYBN</name>
<evidence type="ECO:0000313" key="3">
    <source>
        <dbReference type="Proteomes" id="UP000008827"/>
    </source>
</evidence>
<dbReference type="Gramene" id="KRH25229">
    <property type="protein sequence ID" value="KRH25229"/>
    <property type="gene ID" value="GLYMA_12G088800"/>
</dbReference>
<dbReference type="EnsemblPlants" id="KRH25229">
    <property type="protein sequence ID" value="KRH25229"/>
    <property type="gene ID" value="GLYMA_12G088800"/>
</dbReference>
<organism evidence="1">
    <name type="scientific">Glycine max</name>
    <name type="common">Soybean</name>
    <name type="synonym">Glycine hispida</name>
    <dbReference type="NCBI Taxonomy" id="3847"/>
    <lineage>
        <taxon>Eukaryota</taxon>
        <taxon>Viridiplantae</taxon>
        <taxon>Streptophyta</taxon>
        <taxon>Embryophyta</taxon>
        <taxon>Tracheophyta</taxon>
        <taxon>Spermatophyta</taxon>
        <taxon>Magnoliopsida</taxon>
        <taxon>eudicotyledons</taxon>
        <taxon>Gunneridae</taxon>
        <taxon>Pentapetalae</taxon>
        <taxon>rosids</taxon>
        <taxon>fabids</taxon>
        <taxon>Fabales</taxon>
        <taxon>Fabaceae</taxon>
        <taxon>Papilionoideae</taxon>
        <taxon>50 kb inversion clade</taxon>
        <taxon>NPAAA clade</taxon>
        <taxon>indigoferoid/millettioid clade</taxon>
        <taxon>Phaseoleae</taxon>
        <taxon>Glycine</taxon>
        <taxon>Glycine subgen. Soja</taxon>
    </lineage>
</organism>
<dbReference type="AlphaFoldDB" id="A0A0R0H3L6"/>
<dbReference type="EMBL" id="CM000845">
    <property type="protein sequence ID" value="KRH25229.1"/>
    <property type="molecule type" value="Genomic_DNA"/>
</dbReference>
<gene>
    <name evidence="1" type="ORF">GLYMA_12G088800</name>
</gene>
<protein>
    <submittedName>
        <fullName evidence="1 2">Uncharacterized protein</fullName>
    </submittedName>
</protein>